<dbReference type="PANTHER" id="PTHR15020">
    <property type="entry name" value="FLAVIN REDUCTASE-RELATED"/>
    <property type="match status" value="1"/>
</dbReference>
<dbReference type="RefSeq" id="WP_025084018.1">
    <property type="nucleotide sequence ID" value="NZ_AZEX01000008.1"/>
</dbReference>
<dbReference type="eggNOG" id="COG0702">
    <property type="taxonomic scope" value="Bacteria"/>
</dbReference>
<dbReference type="STRING" id="1423747.FC69_GL000005"/>
<dbReference type="Pfam" id="PF13460">
    <property type="entry name" value="NAD_binding_10"/>
    <property type="match status" value="1"/>
</dbReference>
<accession>A0A0R1S4Y2</accession>
<organism evidence="2 3">
    <name type="scientific">Latilactobacillus fuchuensis DSM 14340 = JCM 11249</name>
    <dbReference type="NCBI Taxonomy" id="1423747"/>
    <lineage>
        <taxon>Bacteria</taxon>
        <taxon>Bacillati</taxon>
        <taxon>Bacillota</taxon>
        <taxon>Bacilli</taxon>
        <taxon>Lactobacillales</taxon>
        <taxon>Lactobacillaceae</taxon>
        <taxon>Latilactobacillus</taxon>
    </lineage>
</organism>
<evidence type="ECO:0000259" key="1">
    <source>
        <dbReference type="Pfam" id="PF13460"/>
    </source>
</evidence>
<dbReference type="InterPro" id="IPR016040">
    <property type="entry name" value="NAD(P)-bd_dom"/>
</dbReference>
<evidence type="ECO:0000313" key="2">
    <source>
        <dbReference type="EMBL" id="KRL61762.1"/>
    </source>
</evidence>
<reference evidence="2 3" key="1">
    <citation type="journal article" date="2015" name="Genome Announc.">
        <title>Expanding the biotechnology potential of lactobacilli through comparative genomics of 213 strains and associated genera.</title>
        <authorList>
            <person name="Sun Z."/>
            <person name="Harris H.M."/>
            <person name="McCann A."/>
            <person name="Guo C."/>
            <person name="Argimon S."/>
            <person name="Zhang W."/>
            <person name="Yang X."/>
            <person name="Jeffery I.B."/>
            <person name="Cooney J.C."/>
            <person name="Kagawa T.F."/>
            <person name="Liu W."/>
            <person name="Song Y."/>
            <person name="Salvetti E."/>
            <person name="Wrobel A."/>
            <person name="Rasinkangas P."/>
            <person name="Parkhill J."/>
            <person name="Rea M.C."/>
            <person name="O'Sullivan O."/>
            <person name="Ritari J."/>
            <person name="Douillard F.P."/>
            <person name="Paul Ross R."/>
            <person name="Yang R."/>
            <person name="Briner A.E."/>
            <person name="Felis G.E."/>
            <person name="de Vos W.M."/>
            <person name="Barrangou R."/>
            <person name="Klaenhammer T.R."/>
            <person name="Caufield P.W."/>
            <person name="Cui Y."/>
            <person name="Zhang H."/>
            <person name="O'Toole P.W."/>
        </authorList>
    </citation>
    <scope>NUCLEOTIDE SEQUENCE [LARGE SCALE GENOMIC DNA]</scope>
    <source>
        <strain evidence="2 3">DSM 14340</strain>
    </source>
</reference>
<sequence>MTKILIIGATGSIGTETIKQLLTKSDVELTLLARHIQITTPVDQRLNWVQGDATQLTDLMAVMAQQDVVVVAASGQLPRIAETVVTAMNQAQVSRLILISSMGIYNEIPVKIGREGNLQFNPALKPYRQAADIVEQSGLNYTIIRPGWFDQGNHDYEVTVKGTPFGGYDVSRWAIADLVCRSIADDSQFGHQNLGINRPI</sequence>
<dbReference type="OrthoDB" id="9803892at2"/>
<evidence type="ECO:0000313" key="3">
    <source>
        <dbReference type="Proteomes" id="UP000051264"/>
    </source>
</evidence>
<dbReference type="Gene3D" id="3.40.50.720">
    <property type="entry name" value="NAD(P)-binding Rossmann-like Domain"/>
    <property type="match status" value="1"/>
</dbReference>
<dbReference type="PATRIC" id="fig|1423747.3.peg.6"/>
<dbReference type="EMBL" id="AZEX01000008">
    <property type="protein sequence ID" value="KRL61762.1"/>
    <property type="molecule type" value="Genomic_DNA"/>
</dbReference>
<dbReference type="PANTHER" id="PTHR15020:SF50">
    <property type="entry name" value="UPF0659 PROTEIN YMR090W"/>
    <property type="match status" value="1"/>
</dbReference>
<proteinExistence type="predicted"/>
<gene>
    <name evidence="2" type="ORF">FC69_GL000005</name>
</gene>
<name>A0A0R1S4Y2_9LACO</name>
<comment type="caution">
    <text evidence="2">The sequence shown here is derived from an EMBL/GenBank/DDBJ whole genome shotgun (WGS) entry which is preliminary data.</text>
</comment>
<feature type="domain" description="NAD(P)-binding" evidence="1">
    <location>
        <begin position="8"/>
        <end position="185"/>
    </location>
</feature>
<dbReference type="InterPro" id="IPR036291">
    <property type="entry name" value="NAD(P)-bd_dom_sf"/>
</dbReference>
<dbReference type="Proteomes" id="UP000051264">
    <property type="component" value="Unassembled WGS sequence"/>
</dbReference>
<dbReference type="AlphaFoldDB" id="A0A0R1S4Y2"/>
<protein>
    <recommendedName>
        <fullName evidence="1">NAD(P)-binding domain-containing protein</fullName>
    </recommendedName>
</protein>
<dbReference type="SUPFAM" id="SSF51735">
    <property type="entry name" value="NAD(P)-binding Rossmann-fold domains"/>
    <property type="match status" value="1"/>
</dbReference>